<comment type="function">
    <text evidence="2">One of several proteins that assist in the late maturation steps of the functional core of the 30S ribosomal subunit. Associates with free 30S ribosomal subunits (but not with 30S subunits that are part of 70S ribosomes or polysomes). Required for efficient processing of 16S rRNA. May interact with the 5'-terminal helix region of 16S rRNA.</text>
</comment>
<dbReference type="InterPro" id="IPR015946">
    <property type="entry name" value="KH_dom-like_a/b"/>
</dbReference>
<evidence type="ECO:0000313" key="8">
    <source>
        <dbReference type="Proteomes" id="UP000265497"/>
    </source>
</evidence>
<dbReference type="InterPro" id="IPR023799">
    <property type="entry name" value="RbfA_dom_sf"/>
</dbReference>
<comment type="similarity">
    <text evidence="2">Belongs to the RbfA family.</text>
</comment>
<dbReference type="GeneID" id="97264884"/>
<dbReference type="EMBL" id="CDOL01000235">
    <property type="protein sequence ID" value="CEN53520.1"/>
    <property type="molecule type" value="Genomic_DNA"/>
</dbReference>
<dbReference type="GO" id="GO:0030490">
    <property type="term" value="P:maturation of SSU-rRNA"/>
    <property type="evidence" value="ECO:0007669"/>
    <property type="project" value="UniProtKB-UniRule"/>
</dbReference>
<dbReference type="Proteomes" id="UP000265497">
    <property type="component" value="Unassembled WGS sequence"/>
</dbReference>
<reference evidence="6 7" key="1">
    <citation type="submission" date="2015-01" db="EMBL/GenBank/DDBJ databases">
        <authorList>
            <person name="MANFREDI Pablo"/>
        </authorList>
    </citation>
    <scope>NUCLEOTIDE SEQUENCE [LARGE SCALE GENOMIC DNA]</scope>
    <source>
        <strain evidence="3 7">CcD38</strain>
        <strain evidence="4 6">CcD93</strain>
    </source>
</reference>
<dbReference type="SUPFAM" id="SSF89919">
    <property type="entry name" value="Ribosome-binding factor A, RbfA"/>
    <property type="match status" value="1"/>
</dbReference>
<dbReference type="HAMAP" id="MF_00003">
    <property type="entry name" value="RbfA"/>
    <property type="match status" value="1"/>
</dbReference>
<dbReference type="Proteomes" id="UP000045051">
    <property type="component" value="Unassembled WGS sequence"/>
</dbReference>
<dbReference type="EMBL" id="CDOI01000144">
    <property type="protein sequence ID" value="CEN46299.1"/>
    <property type="molecule type" value="Genomic_DNA"/>
</dbReference>
<sequence>MENNRQKKIAGIIQEELAKVLQQSIRDAGQHNLIISVTKVSVTVDLSVAKVYLSVFPESKAEDILKGTISNTSLIKHELSQITKNQFRRMPDLLFYIDDSLQYIEGIEKSLKGEENPIENRELLYKRKKS</sequence>
<keyword evidence="7" id="KW-1185">Reference proteome</keyword>
<proteinExistence type="inferred from homology"/>
<dbReference type="AlphaFoldDB" id="A0A0B7I6G8"/>
<dbReference type="STRING" id="1848903.CCAND38_330028"/>
<dbReference type="Gene3D" id="3.30.300.20">
    <property type="match status" value="1"/>
</dbReference>
<evidence type="ECO:0000313" key="6">
    <source>
        <dbReference type="Proteomes" id="UP000038200"/>
    </source>
</evidence>
<dbReference type="GO" id="GO:0005829">
    <property type="term" value="C:cytosol"/>
    <property type="evidence" value="ECO:0007669"/>
    <property type="project" value="TreeGrafter"/>
</dbReference>
<evidence type="ECO:0000256" key="1">
    <source>
        <dbReference type="ARBA" id="ARBA00022517"/>
    </source>
</evidence>
<dbReference type="PANTHER" id="PTHR33515">
    <property type="entry name" value="RIBOSOME-BINDING FACTOR A, CHLOROPLASTIC-RELATED"/>
    <property type="match status" value="1"/>
</dbReference>
<protein>
    <recommendedName>
        <fullName evidence="2">Ribosome-binding factor A</fullName>
    </recommendedName>
</protein>
<evidence type="ECO:0000313" key="5">
    <source>
        <dbReference type="EMBL" id="RIY36357.1"/>
    </source>
</evidence>
<reference evidence="5 8" key="2">
    <citation type="submission" date="2017-08" db="EMBL/GenBank/DDBJ databases">
        <title>Capnocytophaga canis 17-158 assembly.</title>
        <authorList>
            <person name="Gulvik C.A."/>
        </authorList>
    </citation>
    <scope>NUCLEOTIDE SEQUENCE [LARGE SCALE GENOMIC DNA]</scope>
    <source>
        <strain evidence="5 8">17-158</strain>
    </source>
</reference>
<dbReference type="NCBIfam" id="TIGR00082">
    <property type="entry name" value="rbfA"/>
    <property type="match status" value="1"/>
</dbReference>
<dbReference type="GO" id="GO:0043024">
    <property type="term" value="F:ribosomal small subunit binding"/>
    <property type="evidence" value="ECO:0007669"/>
    <property type="project" value="TreeGrafter"/>
</dbReference>
<keyword evidence="2" id="KW-0963">Cytoplasm</keyword>
<comment type="subcellular location">
    <subcellularLocation>
        <location evidence="2">Cytoplasm</location>
    </subcellularLocation>
</comment>
<organism evidence="3 7">
    <name type="scientific">Capnocytophaga canis</name>
    <dbReference type="NCBI Taxonomy" id="1848903"/>
    <lineage>
        <taxon>Bacteria</taxon>
        <taxon>Pseudomonadati</taxon>
        <taxon>Bacteroidota</taxon>
        <taxon>Flavobacteriia</taxon>
        <taxon>Flavobacteriales</taxon>
        <taxon>Flavobacteriaceae</taxon>
        <taxon>Capnocytophaga</taxon>
    </lineage>
</organism>
<evidence type="ECO:0000256" key="2">
    <source>
        <dbReference type="HAMAP-Rule" id="MF_00003"/>
    </source>
</evidence>
<comment type="subunit">
    <text evidence="2">Monomer. Binds 30S ribosomal subunits, but not 50S ribosomal subunits or 70S ribosomes.</text>
</comment>
<keyword evidence="1 2" id="KW-0690">Ribosome biogenesis</keyword>
<dbReference type="PANTHER" id="PTHR33515:SF1">
    <property type="entry name" value="RIBOSOME-BINDING FACTOR A, CHLOROPLASTIC-RELATED"/>
    <property type="match status" value="1"/>
</dbReference>
<dbReference type="Proteomes" id="UP000038200">
    <property type="component" value="Unassembled WGS sequence"/>
</dbReference>
<dbReference type="EMBL" id="NSDI01000006">
    <property type="protein sequence ID" value="RIY36357.1"/>
    <property type="molecule type" value="Genomic_DNA"/>
</dbReference>
<gene>
    <name evidence="2 3" type="primary">rbfA</name>
    <name evidence="3" type="ORF">CCAND38_330028</name>
    <name evidence="4" type="ORF">CCAND93_460008</name>
    <name evidence="5" type="ORF">CKY20_07695</name>
</gene>
<dbReference type="RefSeq" id="WP_042008359.1">
    <property type="nucleotide sequence ID" value="NZ_BOQK01000033.1"/>
</dbReference>
<evidence type="ECO:0000313" key="7">
    <source>
        <dbReference type="Proteomes" id="UP000045051"/>
    </source>
</evidence>
<evidence type="ECO:0000313" key="4">
    <source>
        <dbReference type="EMBL" id="CEN53520.1"/>
    </source>
</evidence>
<name>A0A0B7I6G8_9FLAO</name>
<dbReference type="Pfam" id="PF02033">
    <property type="entry name" value="RBFA"/>
    <property type="match status" value="1"/>
</dbReference>
<dbReference type="OrthoDB" id="9811910at2"/>
<evidence type="ECO:0000313" key="3">
    <source>
        <dbReference type="EMBL" id="CEN46299.1"/>
    </source>
</evidence>
<dbReference type="InterPro" id="IPR000238">
    <property type="entry name" value="RbfA"/>
</dbReference>
<accession>A0A0B7I6G8</accession>